<keyword evidence="1" id="KW-0472">Membrane</keyword>
<gene>
    <name evidence="2" type="ORF">SAMN05216464_111125</name>
</gene>
<keyword evidence="3" id="KW-1185">Reference proteome</keyword>
<protein>
    <submittedName>
        <fullName evidence="2">Uncharacterized protein</fullName>
    </submittedName>
</protein>
<dbReference type="AlphaFoldDB" id="A0A1G7H9H4"/>
<feature type="transmembrane region" description="Helical" evidence="1">
    <location>
        <begin position="46"/>
        <end position="72"/>
    </location>
</feature>
<evidence type="ECO:0000256" key="1">
    <source>
        <dbReference type="SAM" id="Phobius"/>
    </source>
</evidence>
<evidence type="ECO:0000313" key="3">
    <source>
        <dbReference type="Proteomes" id="UP000199072"/>
    </source>
</evidence>
<proteinExistence type="predicted"/>
<sequence length="76" mass="8081">MALGLMLTTFSADLGHVFLVLAHRFSGFTGDLTLLIIVHRGKAVIGAVVVIRLILTFLVIPAPVLQAAFLLITAVL</sequence>
<dbReference type="STRING" id="1391627.SAMN05216464_111125"/>
<name>A0A1G7H9H4_9SPHI</name>
<dbReference type="EMBL" id="FNAI01000011">
    <property type="protein sequence ID" value="SDE97036.1"/>
    <property type="molecule type" value="Genomic_DNA"/>
</dbReference>
<evidence type="ECO:0000313" key="2">
    <source>
        <dbReference type="EMBL" id="SDE97036.1"/>
    </source>
</evidence>
<keyword evidence="1" id="KW-0812">Transmembrane</keyword>
<dbReference type="Proteomes" id="UP000199072">
    <property type="component" value="Unassembled WGS sequence"/>
</dbReference>
<reference evidence="2 3" key="1">
    <citation type="submission" date="2016-10" db="EMBL/GenBank/DDBJ databases">
        <authorList>
            <person name="de Groot N.N."/>
        </authorList>
    </citation>
    <scope>NUCLEOTIDE SEQUENCE [LARGE SCALE GENOMIC DNA]</scope>
    <source>
        <strain evidence="2 3">47C3B</strain>
    </source>
</reference>
<organism evidence="2 3">
    <name type="scientific">Mucilaginibacter pineti</name>
    <dbReference type="NCBI Taxonomy" id="1391627"/>
    <lineage>
        <taxon>Bacteria</taxon>
        <taxon>Pseudomonadati</taxon>
        <taxon>Bacteroidota</taxon>
        <taxon>Sphingobacteriia</taxon>
        <taxon>Sphingobacteriales</taxon>
        <taxon>Sphingobacteriaceae</taxon>
        <taxon>Mucilaginibacter</taxon>
    </lineage>
</organism>
<keyword evidence="1" id="KW-1133">Transmembrane helix</keyword>
<accession>A0A1G7H9H4</accession>